<evidence type="ECO:0000256" key="11">
    <source>
        <dbReference type="ARBA" id="ARBA00047527"/>
    </source>
</evidence>
<dbReference type="PATRIC" id="fig|1423725.3.peg.1652"/>
<evidence type="ECO:0000256" key="8">
    <source>
        <dbReference type="ARBA" id="ARBA00023306"/>
    </source>
</evidence>
<dbReference type="NCBIfam" id="NF006873">
    <property type="entry name" value="PRK09369.1"/>
    <property type="match status" value="1"/>
</dbReference>
<comment type="catalytic activity">
    <reaction evidence="11 12">
        <text>phosphoenolpyruvate + UDP-N-acetyl-alpha-D-glucosamine = UDP-N-acetyl-3-O-(1-carboxyvinyl)-alpha-D-glucosamine + phosphate</text>
        <dbReference type="Rhea" id="RHEA:18681"/>
        <dbReference type="ChEBI" id="CHEBI:43474"/>
        <dbReference type="ChEBI" id="CHEBI:57705"/>
        <dbReference type="ChEBI" id="CHEBI:58702"/>
        <dbReference type="ChEBI" id="CHEBI:68483"/>
        <dbReference type="EC" id="2.5.1.7"/>
    </reaction>
</comment>
<evidence type="ECO:0000256" key="10">
    <source>
        <dbReference type="ARBA" id="ARBA00038367"/>
    </source>
</evidence>
<dbReference type="HAMAP" id="MF_00111">
    <property type="entry name" value="MurA"/>
    <property type="match status" value="1"/>
</dbReference>
<dbReference type="EMBL" id="AYZD01000001">
    <property type="protein sequence ID" value="KRM97565.1"/>
    <property type="molecule type" value="Genomic_DNA"/>
</dbReference>
<dbReference type="UniPathway" id="UPA00219"/>
<dbReference type="GO" id="GO:0008360">
    <property type="term" value="P:regulation of cell shape"/>
    <property type="evidence" value="ECO:0007669"/>
    <property type="project" value="UniProtKB-KW"/>
</dbReference>
<feature type="binding site" evidence="12">
    <location>
        <position position="337"/>
    </location>
    <ligand>
        <name>UDP-N-acetyl-alpha-D-glucosamine</name>
        <dbReference type="ChEBI" id="CHEBI:57705"/>
    </ligand>
</feature>
<dbReference type="PANTHER" id="PTHR43783">
    <property type="entry name" value="UDP-N-ACETYLGLUCOSAMINE 1-CARBOXYVINYLTRANSFERASE"/>
    <property type="match status" value="1"/>
</dbReference>
<feature type="domain" description="Enolpyruvate transferase" evidence="13">
    <location>
        <begin position="15"/>
        <end position="416"/>
    </location>
</feature>
<feature type="binding site" evidence="12">
    <location>
        <position position="315"/>
    </location>
    <ligand>
        <name>UDP-N-acetyl-alpha-D-glucosamine</name>
        <dbReference type="ChEBI" id="CHEBI:57705"/>
    </ligand>
</feature>
<dbReference type="AlphaFoldDB" id="A0A0R2D0R3"/>
<feature type="active site" description="Proton donor" evidence="12">
    <location>
        <position position="127"/>
    </location>
</feature>
<comment type="subcellular location">
    <subcellularLocation>
        <location evidence="1 12">Cytoplasm</location>
    </subcellularLocation>
</comment>
<dbReference type="CDD" id="cd01555">
    <property type="entry name" value="UdpNAET"/>
    <property type="match status" value="1"/>
</dbReference>
<dbReference type="Gene3D" id="3.65.10.10">
    <property type="entry name" value="Enolpyruvate transferase domain"/>
    <property type="match status" value="2"/>
</dbReference>
<comment type="caution">
    <text evidence="14">The sequence shown here is derived from an EMBL/GenBank/DDBJ whole genome shotgun (WGS) entry which is preliminary data.</text>
</comment>
<keyword evidence="15" id="KW-1185">Reference proteome</keyword>
<gene>
    <name evidence="12" type="primary">murA</name>
    <name evidence="14" type="ORF">FC19_GL001609</name>
</gene>
<evidence type="ECO:0000256" key="6">
    <source>
        <dbReference type="ARBA" id="ARBA00022960"/>
    </source>
</evidence>
<comment type="caution">
    <text evidence="12">Lacks conserved residue(s) required for the propagation of feature annotation.</text>
</comment>
<comment type="similarity">
    <text evidence="10 12">Belongs to the EPSP synthase family. MurA subfamily.</text>
</comment>
<keyword evidence="7 12" id="KW-0573">Peptidoglycan synthesis</keyword>
<organism evidence="14 15">
    <name type="scientific">Liquorilactobacillus aquaticus DSM 21051</name>
    <dbReference type="NCBI Taxonomy" id="1423725"/>
    <lineage>
        <taxon>Bacteria</taxon>
        <taxon>Bacillati</taxon>
        <taxon>Bacillota</taxon>
        <taxon>Bacilli</taxon>
        <taxon>Lactobacillales</taxon>
        <taxon>Lactobacillaceae</taxon>
        <taxon>Liquorilactobacillus</taxon>
    </lineage>
</organism>
<dbReference type="InterPro" id="IPR036968">
    <property type="entry name" value="Enolpyruvate_Tfrase_sf"/>
</dbReference>
<proteinExistence type="inferred from homology"/>
<keyword evidence="8 12" id="KW-0131">Cell cycle</keyword>
<dbReference type="GO" id="GO:0008760">
    <property type="term" value="F:UDP-N-acetylglucosamine 1-carboxyvinyltransferase activity"/>
    <property type="evidence" value="ECO:0007669"/>
    <property type="project" value="UniProtKB-UniRule"/>
</dbReference>
<evidence type="ECO:0000256" key="2">
    <source>
        <dbReference type="ARBA" id="ARBA00004752"/>
    </source>
</evidence>
<feature type="binding site" evidence="12">
    <location>
        <begin position="132"/>
        <end position="136"/>
    </location>
    <ligand>
        <name>UDP-N-acetyl-alpha-D-glucosamine</name>
        <dbReference type="ChEBI" id="CHEBI:57705"/>
    </ligand>
</feature>
<feature type="modified residue" description="2-(S-cysteinyl)pyruvic acid O-phosphothioketal" evidence="12">
    <location>
        <position position="127"/>
    </location>
</feature>
<comment type="pathway">
    <text evidence="2 12">Cell wall biogenesis; peptidoglycan biosynthesis.</text>
</comment>
<evidence type="ECO:0000256" key="5">
    <source>
        <dbReference type="ARBA" id="ARBA00022679"/>
    </source>
</evidence>
<sequence>MRRFGGIVLEKIIVHGGNPLKGEVGIEGAKNAVLPILAASLLASEGKSYLDNVPVLSDVHMMNNMLRFLNVKVDMDEEKKTVLLDATDQPSYEAPFKYVSKMRASIVVFGPLLARLKHAKVAMPGGCAIGSRPIDLHLKGLAAMGAKVEQHDGYIEAFTSGLVGANIYLDFPSVGATQNIMMAATLAKGTTIIENVAREPEIVDLANYLNQMGAKVSGAGTETIKITGVNHLHGVQHTVIQDRIEAGTFMVAAAITNGNVLVKNAIAEHNKPLISKLEEMGVTVIEGDDGIRIIGTSNLKPVSVKTLPHPGFPTDMQPQLSVLQLLAAGTSMLTETVFENRFMHLEELRRMNAKFNIEGKSVALEGPTEFHGAEVEATDLRAAAALILAGLVAKGYTQVSQLKYLDRGYYNFHKKLANLGAEIKRIDDEVLETHPLQQITKL</sequence>
<dbReference type="GO" id="GO:0071555">
    <property type="term" value="P:cell wall organization"/>
    <property type="evidence" value="ECO:0007669"/>
    <property type="project" value="UniProtKB-KW"/>
</dbReference>
<dbReference type="GO" id="GO:0009252">
    <property type="term" value="P:peptidoglycan biosynthetic process"/>
    <property type="evidence" value="ECO:0007669"/>
    <property type="project" value="UniProtKB-UniRule"/>
</dbReference>
<keyword evidence="6 12" id="KW-0133">Cell shape</keyword>
<dbReference type="Pfam" id="PF00275">
    <property type="entry name" value="EPSP_synthase"/>
    <property type="match status" value="1"/>
</dbReference>
<name>A0A0R2D0R3_9LACO</name>
<dbReference type="Proteomes" id="UP000051015">
    <property type="component" value="Unassembled WGS sequence"/>
</dbReference>
<evidence type="ECO:0000256" key="4">
    <source>
        <dbReference type="ARBA" id="ARBA00022618"/>
    </source>
</evidence>
<keyword evidence="3 12" id="KW-0963">Cytoplasm</keyword>
<dbReference type="InterPro" id="IPR001986">
    <property type="entry name" value="Enolpyruvate_Tfrase_dom"/>
</dbReference>
<evidence type="ECO:0000256" key="1">
    <source>
        <dbReference type="ARBA" id="ARBA00004496"/>
    </source>
</evidence>
<dbReference type="InterPro" id="IPR013792">
    <property type="entry name" value="RNA3'P_cycl/enolpyr_Trfase_a/b"/>
</dbReference>
<keyword evidence="5 12" id="KW-0808">Transferase</keyword>
<feature type="binding site" evidence="12">
    <location>
        <begin position="30"/>
        <end position="31"/>
    </location>
    <ligand>
        <name>phosphoenolpyruvate</name>
        <dbReference type="ChEBI" id="CHEBI:58702"/>
    </ligand>
</feature>
<evidence type="ECO:0000259" key="13">
    <source>
        <dbReference type="Pfam" id="PF00275"/>
    </source>
</evidence>
<dbReference type="EC" id="2.5.1.7" evidence="12"/>
<evidence type="ECO:0000256" key="7">
    <source>
        <dbReference type="ARBA" id="ARBA00022984"/>
    </source>
</evidence>
<dbReference type="GO" id="GO:0051301">
    <property type="term" value="P:cell division"/>
    <property type="evidence" value="ECO:0007669"/>
    <property type="project" value="UniProtKB-KW"/>
</dbReference>
<evidence type="ECO:0000313" key="14">
    <source>
        <dbReference type="EMBL" id="KRM97565.1"/>
    </source>
</evidence>
<feature type="binding site" evidence="12">
    <location>
        <position position="103"/>
    </location>
    <ligand>
        <name>UDP-N-acetyl-alpha-D-glucosamine</name>
        <dbReference type="ChEBI" id="CHEBI:57705"/>
    </ligand>
</feature>
<evidence type="ECO:0000256" key="9">
    <source>
        <dbReference type="ARBA" id="ARBA00023316"/>
    </source>
</evidence>
<accession>A0A0R2D0R3</accession>
<dbReference type="STRING" id="1423725.FC19_GL001609"/>
<reference evidence="14 15" key="1">
    <citation type="journal article" date="2015" name="Genome Announc.">
        <title>Expanding the biotechnology potential of lactobacilli through comparative genomics of 213 strains and associated genera.</title>
        <authorList>
            <person name="Sun Z."/>
            <person name="Harris H.M."/>
            <person name="McCann A."/>
            <person name="Guo C."/>
            <person name="Argimon S."/>
            <person name="Zhang W."/>
            <person name="Yang X."/>
            <person name="Jeffery I.B."/>
            <person name="Cooney J.C."/>
            <person name="Kagawa T.F."/>
            <person name="Liu W."/>
            <person name="Song Y."/>
            <person name="Salvetti E."/>
            <person name="Wrobel A."/>
            <person name="Rasinkangas P."/>
            <person name="Parkhill J."/>
            <person name="Rea M.C."/>
            <person name="O'Sullivan O."/>
            <person name="Ritari J."/>
            <person name="Douillard F.P."/>
            <person name="Paul Ross R."/>
            <person name="Yang R."/>
            <person name="Briner A.E."/>
            <person name="Felis G.E."/>
            <person name="de Vos W.M."/>
            <person name="Barrangou R."/>
            <person name="Klaenhammer T.R."/>
            <person name="Caufield P.W."/>
            <person name="Cui Y."/>
            <person name="Zhang H."/>
            <person name="O'Toole P.W."/>
        </authorList>
    </citation>
    <scope>NUCLEOTIDE SEQUENCE [LARGE SCALE GENOMIC DNA]</scope>
    <source>
        <strain evidence="14 15">DSM 21051</strain>
    </source>
</reference>
<dbReference type="SUPFAM" id="SSF55205">
    <property type="entry name" value="EPT/RTPC-like"/>
    <property type="match status" value="1"/>
</dbReference>
<protein>
    <recommendedName>
        <fullName evidence="12">UDP-N-acetylglucosamine 1-carboxyvinyltransferase</fullName>
        <ecNumber evidence="12">2.5.1.7</ecNumber>
    </recommendedName>
    <alternativeName>
        <fullName evidence="12">Enoylpyruvate transferase</fullName>
    </alternativeName>
    <alternativeName>
        <fullName evidence="12">UDP-N-acetylglucosamine enolpyruvyl transferase</fullName>
        <shortName evidence="12">EPT</shortName>
    </alternativeName>
</protein>
<dbReference type="GO" id="GO:0019277">
    <property type="term" value="P:UDP-N-acetylgalactosamine biosynthetic process"/>
    <property type="evidence" value="ECO:0007669"/>
    <property type="project" value="InterPro"/>
</dbReference>
<dbReference type="PANTHER" id="PTHR43783:SF1">
    <property type="entry name" value="UDP-N-ACETYLGLUCOSAMINE 1-CARBOXYVINYLTRANSFERASE"/>
    <property type="match status" value="1"/>
</dbReference>
<dbReference type="NCBIfam" id="TIGR01072">
    <property type="entry name" value="murA"/>
    <property type="match status" value="1"/>
</dbReference>
<comment type="function">
    <text evidence="12">Cell wall formation. Adds enolpyruvyl to UDP-N-acetylglucosamine.</text>
</comment>
<keyword evidence="4 12" id="KW-0132">Cell division</keyword>
<dbReference type="InterPro" id="IPR050068">
    <property type="entry name" value="MurA_subfamily"/>
</dbReference>
<dbReference type="GO" id="GO:0005737">
    <property type="term" value="C:cytoplasm"/>
    <property type="evidence" value="ECO:0007669"/>
    <property type="project" value="UniProtKB-SubCell"/>
</dbReference>
<keyword evidence="9 12" id="KW-0961">Cell wall biogenesis/degradation</keyword>
<evidence type="ECO:0000256" key="12">
    <source>
        <dbReference type="HAMAP-Rule" id="MF_00111"/>
    </source>
</evidence>
<dbReference type="InterPro" id="IPR005750">
    <property type="entry name" value="UDP_GlcNAc_COvinyl_MurA"/>
</dbReference>
<evidence type="ECO:0000256" key="3">
    <source>
        <dbReference type="ARBA" id="ARBA00022490"/>
    </source>
</evidence>
<keyword evidence="12" id="KW-0670">Pyruvate</keyword>
<dbReference type="FunFam" id="3.65.10.10:FF:000001">
    <property type="entry name" value="UDP-N-acetylglucosamine 1-carboxyvinyltransferase"/>
    <property type="match status" value="1"/>
</dbReference>
<evidence type="ECO:0000313" key="15">
    <source>
        <dbReference type="Proteomes" id="UP000051015"/>
    </source>
</evidence>